<dbReference type="Proteomes" id="UP001432059">
    <property type="component" value="Plasmid pQD2021"/>
</dbReference>
<evidence type="ECO:0000313" key="1">
    <source>
        <dbReference type="EMBL" id="WOC53121.1"/>
    </source>
</evidence>
<geneLocation type="plasmid" evidence="1 2">
    <name>pQD2021</name>
</geneLocation>
<organism evidence="1 2">
    <name type="scientific">Bergeyella porcorum</name>
    <dbReference type="NCBI Taxonomy" id="1735111"/>
    <lineage>
        <taxon>Bacteria</taxon>
        <taxon>Pseudomonadati</taxon>
        <taxon>Bacteroidota</taxon>
        <taxon>Flavobacteriia</taxon>
        <taxon>Flavobacteriales</taxon>
        <taxon>Weeksellaceae</taxon>
        <taxon>Bergeyella</taxon>
    </lineage>
</organism>
<reference evidence="1" key="1">
    <citation type="submission" date="2023-10" db="EMBL/GenBank/DDBJ databases">
        <title>Characterization and whole genome sequencing of a novel strain of Bergeyella porcorum QD2021 isolated from pig.</title>
        <authorList>
            <person name="Liu G."/>
            <person name="Chen C."/>
            <person name="Han X."/>
        </authorList>
    </citation>
    <scope>NUCLEOTIDE SEQUENCE</scope>
    <source>
        <strain evidence="1">QD2021</strain>
        <plasmid evidence="1">pQD2021</plasmid>
    </source>
</reference>
<gene>
    <name evidence="1" type="ORF">BPO_p0038</name>
</gene>
<protein>
    <submittedName>
        <fullName evidence="1">Uncharacterized protein</fullName>
    </submittedName>
</protein>
<accession>A0AAU0F2W5</accession>
<name>A0AAU0F2W5_9FLAO</name>
<keyword evidence="2" id="KW-1185">Reference proteome</keyword>
<sequence length="82" mass="9810">MKLYDLCIVKQNTEYPEISGIYAIILEDCGVYFLTEVWDFTKEEVRVLGISKNNLRLATKEEEEEYMKKFNEYIADWQDNKT</sequence>
<dbReference type="RefSeq" id="WP_327985436.1">
    <property type="nucleotide sequence ID" value="NZ_CP136427.1"/>
</dbReference>
<dbReference type="KEGG" id="bpor:BPO_p0038"/>
<proteinExistence type="predicted"/>
<evidence type="ECO:0000313" key="2">
    <source>
        <dbReference type="Proteomes" id="UP001432059"/>
    </source>
</evidence>
<keyword evidence="1" id="KW-0614">Plasmid</keyword>
<dbReference type="AlphaFoldDB" id="A0AAU0F2W5"/>
<dbReference type="EMBL" id="CP136427">
    <property type="protein sequence ID" value="WOC53121.1"/>
    <property type="molecule type" value="Genomic_DNA"/>
</dbReference>